<gene>
    <name evidence="1" type="ORF">U0070_024612</name>
</gene>
<evidence type="ECO:0000313" key="1">
    <source>
        <dbReference type="EMBL" id="KAK7831324.1"/>
    </source>
</evidence>
<organism evidence="1 2">
    <name type="scientific">Myodes glareolus</name>
    <name type="common">Bank vole</name>
    <name type="synonym">Clethrionomys glareolus</name>
    <dbReference type="NCBI Taxonomy" id="447135"/>
    <lineage>
        <taxon>Eukaryota</taxon>
        <taxon>Metazoa</taxon>
        <taxon>Chordata</taxon>
        <taxon>Craniata</taxon>
        <taxon>Vertebrata</taxon>
        <taxon>Euteleostomi</taxon>
        <taxon>Mammalia</taxon>
        <taxon>Eutheria</taxon>
        <taxon>Euarchontoglires</taxon>
        <taxon>Glires</taxon>
        <taxon>Rodentia</taxon>
        <taxon>Myomorpha</taxon>
        <taxon>Muroidea</taxon>
        <taxon>Cricetidae</taxon>
        <taxon>Arvicolinae</taxon>
        <taxon>Myodes</taxon>
    </lineage>
</organism>
<reference evidence="1 2" key="1">
    <citation type="journal article" date="2023" name="bioRxiv">
        <title>Conserved and derived expression patterns and positive selection on dental genes reveal complex evolutionary context of ever-growing rodent molars.</title>
        <authorList>
            <person name="Calamari Z.T."/>
            <person name="Song A."/>
            <person name="Cohen E."/>
            <person name="Akter M."/>
            <person name="Roy R.D."/>
            <person name="Hallikas O."/>
            <person name="Christensen M.M."/>
            <person name="Li P."/>
            <person name="Marangoni P."/>
            <person name="Jernvall J."/>
            <person name="Klein O.D."/>
        </authorList>
    </citation>
    <scope>NUCLEOTIDE SEQUENCE [LARGE SCALE GENOMIC DNA]</scope>
    <source>
        <strain evidence="1">V071</strain>
    </source>
</reference>
<proteinExistence type="predicted"/>
<sequence>MPHQLHVDCGDLDSGPHVSAVNAFASTLSSSLFDHNYLSLVCGNSTNEDASQPTLIRRFCCTLLWFAHHSWHRGQRNSSADLISGSSCLSL</sequence>
<accession>A0AAW0JXB4</accession>
<name>A0AAW0JXB4_MYOGA</name>
<evidence type="ECO:0000313" key="2">
    <source>
        <dbReference type="Proteomes" id="UP001488838"/>
    </source>
</evidence>
<dbReference type="AlphaFoldDB" id="A0AAW0JXB4"/>
<dbReference type="EMBL" id="JBBHLL010000014">
    <property type="protein sequence ID" value="KAK7831324.1"/>
    <property type="molecule type" value="Genomic_DNA"/>
</dbReference>
<dbReference type="Proteomes" id="UP001488838">
    <property type="component" value="Unassembled WGS sequence"/>
</dbReference>
<protein>
    <submittedName>
        <fullName evidence="1">Uncharacterized protein</fullName>
    </submittedName>
</protein>
<comment type="caution">
    <text evidence="1">The sequence shown here is derived from an EMBL/GenBank/DDBJ whole genome shotgun (WGS) entry which is preliminary data.</text>
</comment>
<keyword evidence="2" id="KW-1185">Reference proteome</keyword>